<protein>
    <recommendedName>
        <fullName evidence="2">Pyruvate/ketoisovalerate oxidoreductase catalytic domain-containing protein</fullName>
    </recommendedName>
</protein>
<sequence length="194" mass="20995">MAMTNVLICGVGGQGVLLASEVLSEAALAAGHDVKKSEVHGMSQRGGSVVSDVRFGEEVKSPIICRGEADVLMGFERLEAVRWLDYLKPGVGVAVVNDLEIWPMTVSTGAFEYPADIDERLKRATKRYWLFNATKIAQEVGEPRAANIVLLGALSPALPLEEKHWREAIASQVKDKYVEVNLRAFAAGRAVCTG</sequence>
<dbReference type="InterPro" id="IPR052198">
    <property type="entry name" value="IorB_Oxidoreductase"/>
</dbReference>
<dbReference type="GO" id="GO:0016903">
    <property type="term" value="F:oxidoreductase activity, acting on the aldehyde or oxo group of donors"/>
    <property type="evidence" value="ECO:0007669"/>
    <property type="project" value="InterPro"/>
</dbReference>
<dbReference type="InterPro" id="IPR019752">
    <property type="entry name" value="Pyrv/ketoisovalerate_OxRed_cat"/>
</dbReference>
<comment type="caution">
    <text evidence="3">The sequence shown here is derived from an EMBL/GenBank/DDBJ whole genome shotgun (WGS) entry which is preliminary data.</text>
</comment>
<dbReference type="Proteomes" id="UP000177187">
    <property type="component" value="Unassembled WGS sequence"/>
</dbReference>
<reference evidence="3 4" key="1">
    <citation type="journal article" date="2016" name="Nat. Commun.">
        <title>Thousands of microbial genomes shed light on interconnected biogeochemical processes in an aquifer system.</title>
        <authorList>
            <person name="Anantharaman K."/>
            <person name="Brown C.T."/>
            <person name="Hug L.A."/>
            <person name="Sharon I."/>
            <person name="Castelle C.J."/>
            <person name="Probst A.J."/>
            <person name="Thomas B.C."/>
            <person name="Singh A."/>
            <person name="Wilkins M.J."/>
            <person name="Karaoz U."/>
            <person name="Brodie E.L."/>
            <person name="Williams K.H."/>
            <person name="Hubbard S.S."/>
            <person name="Banfield J.F."/>
        </authorList>
    </citation>
    <scope>NUCLEOTIDE SEQUENCE [LARGE SCALE GENOMIC DNA]</scope>
</reference>
<gene>
    <name evidence="3" type="ORF">A2Y64_09075</name>
</gene>
<dbReference type="AlphaFoldDB" id="A0A1F5EXH7"/>
<keyword evidence="1" id="KW-0560">Oxidoreductase</keyword>
<dbReference type="NCBIfam" id="NF005325">
    <property type="entry name" value="PRK06853.1-5"/>
    <property type="match status" value="1"/>
</dbReference>
<dbReference type="Gene3D" id="3.40.920.10">
    <property type="entry name" value="Pyruvate-ferredoxin oxidoreductase, PFOR, domain III"/>
    <property type="match status" value="1"/>
</dbReference>
<proteinExistence type="predicted"/>
<dbReference type="InterPro" id="IPR002869">
    <property type="entry name" value="Pyrv_flavodox_OxRed_cen"/>
</dbReference>
<evidence type="ECO:0000313" key="4">
    <source>
        <dbReference type="Proteomes" id="UP000177187"/>
    </source>
</evidence>
<evidence type="ECO:0000259" key="2">
    <source>
        <dbReference type="Pfam" id="PF01558"/>
    </source>
</evidence>
<organism evidence="3 4">
    <name type="scientific">Candidatus Coatesbacteria bacterium RBG_13_66_14</name>
    <dbReference type="NCBI Taxonomy" id="1817816"/>
    <lineage>
        <taxon>Bacteria</taxon>
        <taxon>Candidatus Coatesiibacteriota</taxon>
    </lineage>
</organism>
<dbReference type="EMBL" id="MFAF01000132">
    <property type="protein sequence ID" value="OGD72092.1"/>
    <property type="molecule type" value="Genomic_DNA"/>
</dbReference>
<dbReference type="NCBIfam" id="NF005322">
    <property type="entry name" value="PRK06853.1-2"/>
    <property type="match status" value="1"/>
</dbReference>
<dbReference type="Pfam" id="PF01558">
    <property type="entry name" value="POR"/>
    <property type="match status" value="1"/>
</dbReference>
<evidence type="ECO:0000313" key="3">
    <source>
        <dbReference type="EMBL" id="OGD72092.1"/>
    </source>
</evidence>
<name>A0A1F5EXH7_9BACT</name>
<dbReference type="SUPFAM" id="SSF53323">
    <property type="entry name" value="Pyruvate-ferredoxin oxidoreductase, PFOR, domain III"/>
    <property type="match status" value="1"/>
</dbReference>
<evidence type="ECO:0000256" key="1">
    <source>
        <dbReference type="ARBA" id="ARBA00023002"/>
    </source>
</evidence>
<dbReference type="STRING" id="1817816.A2Y64_09075"/>
<dbReference type="PANTHER" id="PTHR43854">
    <property type="entry name" value="INDOLEPYRUVATE OXIDOREDUCTASE SUBUNIT IORB"/>
    <property type="match status" value="1"/>
</dbReference>
<accession>A0A1F5EXH7</accession>
<feature type="domain" description="Pyruvate/ketoisovalerate oxidoreductase catalytic" evidence="2">
    <location>
        <begin position="12"/>
        <end position="189"/>
    </location>
</feature>
<dbReference type="PANTHER" id="PTHR43854:SF1">
    <property type="entry name" value="INDOLEPYRUVATE OXIDOREDUCTASE SUBUNIT IORB"/>
    <property type="match status" value="1"/>
</dbReference>